<dbReference type="SUPFAM" id="SSF48726">
    <property type="entry name" value="Immunoglobulin"/>
    <property type="match status" value="8"/>
</dbReference>
<keyword evidence="7" id="KW-1185">Reference proteome</keyword>
<evidence type="ECO:0000313" key="6">
    <source>
        <dbReference type="Ensembl" id="ENSLCAP00010022644.1"/>
    </source>
</evidence>
<keyword evidence="3" id="KW-0812">Transmembrane</keyword>
<dbReference type="Pfam" id="PF13927">
    <property type="entry name" value="Ig_3"/>
    <property type="match status" value="4"/>
</dbReference>
<feature type="domain" description="Ig-like" evidence="5">
    <location>
        <begin position="63"/>
        <end position="152"/>
    </location>
</feature>
<dbReference type="STRING" id="8187.ENSLCAP00010022644"/>
<evidence type="ECO:0000256" key="3">
    <source>
        <dbReference type="SAM" id="Phobius"/>
    </source>
</evidence>
<dbReference type="InterPro" id="IPR036179">
    <property type="entry name" value="Ig-like_dom_sf"/>
</dbReference>
<dbReference type="CDD" id="cd00096">
    <property type="entry name" value="Ig"/>
    <property type="match status" value="1"/>
</dbReference>
<reference evidence="6" key="2">
    <citation type="submission" date="2025-08" db="UniProtKB">
        <authorList>
            <consortium name="Ensembl"/>
        </authorList>
    </citation>
    <scope>IDENTIFICATION</scope>
</reference>
<organism evidence="6 7">
    <name type="scientific">Lates calcarifer</name>
    <name type="common">Barramundi</name>
    <name type="synonym">Holocentrus calcarifer</name>
    <dbReference type="NCBI Taxonomy" id="8187"/>
    <lineage>
        <taxon>Eukaryota</taxon>
        <taxon>Metazoa</taxon>
        <taxon>Chordata</taxon>
        <taxon>Craniata</taxon>
        <taxon>Vertebrata</taxon>
        <taxon>Euteleostomi</taxon>
        <taxon>Actinopterygii</taxon>
        <taxon>Neopterygii</taxon>
        <taxon>Teleostei</taxon>
        <taxon>Neoteleostei</taxon>
        <taxon>Acanthomorphata</taxon>
        <taxon>Carangaria</taxon>
        <taxon>Carangaria incertae sedis</taxon>
        <taxon>Centropomidae</taxon>
        <taxon>Lates</taxon>
    </lineage>
</organism>
<dbReference type="GO" id="GO:0009897">
    <property type="term" value="C:external side of plasma membrane"/>
    <property type="evidence" value="ECO:0007669"/>
    <property type="project" value="TreeGrafter"/>
</dbReference>
<sequence length="1012" mass="113414">MTQLGDTASTCATQWKMWLIKVLGVIYFTAVCAAEDVTDTYRNVPPTSPVPEPTTAVYEPPTPSLHLQSTWLEVFPSEKVELYCNMTDSSDWTINWHRNGVQVKNSDPNVTFSAENSILMITEASNTHSGNYSCKGQHKSKSFSTQDSNSLSITVNENKLKPTLSRQPNYNKMFPGETVTFTCRVDIASGWEFLWYHNENEIAASNTDTYMIKAITLSNSGQYHCKAKRGPFYTEKSDPMSLQVSANDPISTISKNPAFDPMYVGEKVTFTCSVDVDSDWKYQWYKDGEELPSSTEKTLIKTLRLSDMGNYSCIATRGATSTAPSEEMLQVYAIPQPFLKPETPWLDVFPTEGVKLSCEMDSSSGWKYIWSKDKQRVEADDTVSFGQDGATLSILSASAKHKGNYTCEGHLQDRSVSSSPSFELSLTVYDEKPRVTLTQYPEYTVMFPEESVFFSCHIIVSSGWEYQWYKDGAQLSQYGNSHNISFVGTKDTGSYTCQVKRGRDMVFKSDHSQAVRLKVEEKRPKPVMTQDPNDKKVYAGETLSFECKVEISSGWEYHWYKDNTTLQVSGSSFKISSASSSNNGNYMCMAKRDKSMYHTEHSDGQNLQISEIPVPSLKLETPWLDVFPTERVNFSCGMEDNWIYTWYKDGKPIHADGTVSTYSDGATLNITSAAISHSGQYSCSGKLNSKTRSVTSHTSPGVTLSVYDTKPKLTLMQNPDYDVMYTEDSVFFSCHINVSSGWEYLWYKNGAQLSQSGNSHNISLQTKDTGSYTCQARRGTDTVFLSDQSQQVVLDVKERPQAKIILLTGWSEVFSTDSLVLQCAVQDSQDTWNYTWSKETEQINQLPSERHTVTPQNDPDQSLYTCQGIRAGRPSYSKHSDSFKTKNLLLKRRVLLSISGCLFFGLIAVLLGCIALRFFRKPAGDEDNPEESNLFLTMAQLKNRSDAPCPLVQYITDASLNDASKEGDENGTVCNETTPLPITTEEDQGNIIITFLTKHDDGCCTSFSVTET</sequence>
<feature type="domain" description="Ig-like" evidence="5">
    <location>
        <begin position="711"/>
        <end position="786"/>
    </location>
</feature>
<feature type="domain" description="Ig-like" evidence="5">
    <location>
        <begin position="433"/>
        <end position="520"/>
    </location>
</feature>
<protein>
    <recommendedName>
        <fullName evidence="5">Ig-like domain-containing protein</fullName>
    </recommendedName>
</protein>
<feature type="domain" description="Ig-like" evidence="5">
    <location>
        <begin position="249"/>
        <end position="330"/>
    </location>
</feature>
<feature type="signal peptide" evidence="4">
    <location>
        <begin position="1"/>
        <end position="34"/>
    </location>
</feature>
<evidence type="ECO:0000313" key="7">
    <source>
        <dbReference type="Proteomes" id="UP000314980"/>
    </source>
</evidence>
<dbReference type="InterPro" id="IPR003599">
    <property type="entry name" value="Ig_sub"/>
</dbReference>
<dbReference type="Gene3D" id="2.60.40.10">
    <property type="entry name" value="Immunoglobulins"/>
    <property type="match status" value="9"/>
</dbReference>
<dbReference type="PANTHER" id="PTHR11481">
    <property type="entry name" value="IMMUNOGLOBULIN FC RECEPTOR"/>
    <property type="match status" value="1"/>
</dbReference>
<dbReference type="PROSITE" id="PS50835">
    <property type="entry name" value="IG_LIKE"/>
    <property type="match status" value="9"/>
</dbReference>
<evidence type="ECO:0000256" key="1">
    <source>
        <dbReference type="ARBA" id="ARBA00022729"/>
    </source>
</evidence>
<reference evidence="7" key="1">
    <citation type="submission" date="2015-09" db="EMBL/GenBank/DDBJ databases">
        <authorList>
            <person name="Sai Rama Sridatta P."/>
        </authorList>
    </citation>
    <scope>NUCLEOTIDE SEQUENCE [LARGE SCALE GENOMIC DNA]</scope>
</reference>
<dbReference type="Proteomes" id="UP000314980">
    <property type="component" value="Unassembled WGS sequence"/>
</dbReference>
<dbReference type="GO" id="GO:0006955">
    <property type="term" value="P:immune response"/>
    <property type="evidence" value="ECO:0007669"/>
    <property type="project" value="TreeGrafter"/>
</dbReference>
<feature type="domain" description="Ig-like" evidence="5">
    <location>
        <begin position="800"/>
        <end position="867"/>
    </location>
</feature>
<dbReference type="Ensembl" id="ENSLCAT00010023137.1">
    <property type="protein sequence ID" value="ENSLCAP00010022644.1"/>
    <property type="gene ID" value="ENSLCAG00010010619.1"/>
</dbReference>
<keyword evidence="3" id="KW-0472">Membrane</keyword>
<feature type="domain" description="Ig-like" evidence="5">
    <location>
        <begin position="162"/>
        <end position="245"/>
    </location>
</feature>
<dbReference type="GeneTree" id="ENSGT00940000165428"/>
<evidence type="ECO:0000256" key="4">
    <source>
        <dbReference type="SAM" id="SignalP"/>
    </source>
</evidence>
<dbReference type="GO" id="GO:0004888">
    <property type="term" value="F:transmembrane signaling receptor activity"/>
    <property type="evidence" value="ECO:0007669"/>
    <property type="project" value="TreeGrafter"/>
</dbReference>
<dbReference type="InterPro" id="IPR050488">
    <property type="entry name" value="Ig_Fc_receptor"/>
</dbReference>
<keyword evidence="3" id="KW-1133">Transmembrane helix</keyword>
<name>A0A4W6DC93_LATCA</name>
<gene>
    <name evidence="6" type="primary">LOC108889445</name>
</gene>
<dbReference type="InterPro" id="IPR003598">
    <property type="entry name" value="Ig_sub2"/>
</dbReference>
<reference evidence="6" key="3">
    <citation type="submission" date="2025-09" db="UniProtKB">
        <authorList>
            <consortium name="Ensembl"/>
        </authorList>
    </citation>
    <scope>IDENTIFICATION</scope>
</reference>
<evidence type="ECO:0000259" key="5">
    <source>
        <dbReference type="PROSITE" id="PS50835"/>
    </source>
</evidence>
<dbReference type="SMART" id="SM00408">
    <property type="entry name" value="IGc2"/>
    <property type="match status" value="8"/>
</dbReference>
<dbReference type="AlphaFoldDB" id="A0A4W6DC93"/>
<dbReference type="InterPro" id="IPR013783">
    <property type="entry name" value="Ig-like_fold"/>
</dbReference>
<evidence type="ECO:0000256" key="2">
    <source>
        <dbReference type="ARBA" id="ARBA00023157"/>
    </source>
</evidence>
<feature type="chain" id="PRO_5021407490" description="Ig-like domain-containing protein" evidence="4">
    <location>
        <begin position="35"/>
        <end position="1012"/>
    </location>
</feature>
<dbReference type="SMART" id="SM00409">
    <property type="entry name" value="IG"/>
    <property type="match status" value="8"/>
</dbReference>
<feature type="domain" description="Ig-like" evidence="5">
    <location>
        <begin position="615"/>
        <end position="695"/>
    </location>
</feature>
<proteinExistence type="predicted"/>
<keyword evidence="2" id="KW-1015">Disulfide bond</keyword>
<dbReference type="PANTHER" id="PTHR11481:SF112">
    <property type="entry name" value="FC RECEPTOR-LIKE PROTEIN 4-RELATED"/>
    <property type="match status" value="1"/>
</dbReference>
<dbReference type="Pfam" id="PF13895">
    <property type="entry name" value="Ig_2"/>
    <property type="match status" value="4"/>
</dbReference>
<dbReference type="InParanoid" id="A0A4W6DC93"/>
<feature type="domain" description="Ig-like" evidence="5">
    <location>
        <begin position="335"/>
        <end position="417"/>
    </location>
</feature>
<keyword evidence="1 4" id="KW-0732">Signal</keyword>
<dbReference type="GO" id="GO:0007166">
    <property type="term" value="P:cell surface receptor signaling pathway"/>
    <property type="evidence" value="ECO:0007669"/>
    <property type="project" value="TreeGrafter"/>
</dbReference>
<dbReference type="InterPro" id="IPR007110">
    <property type="entry name" value="Ig-like_dom"/>
</dbReference>
<accession>A0A4W6DC93</accession>
<feature type="transmembrane region" description="Helical" evidence="3">
    <location>
        <begin position="894"/>
        <end position="919"/>
    </location>
</feature>
<feature type="domain" description="Ig-like" evidence="5">
    <location>
        <begin position="526"/>
        <end position="610"/>
    </location>
</feature>